<feature type="repeat" description="CSPG" evidence="5">
    <location>
        <begin position="1233"/>
        <end position="1325"/>
    </location>
</feature>
<dbReference type="InterPro" id="IPR051561">
    <property type="entry name" value="FRAS1_ECM"/>
</dbReference>
<dbReference type="Pfam" id="PF02210">
    <property type="entry name" value="Laminin_G_2"/>
    <property type="match status" value="2"/>
</dbReference>
<dbReference type="SUPFAM" id="SSF49899">
    <property type="entry name" value="Concanavalin A-like lectins/glucanases"/>
    <property type="match status" value="2"/>
</dbReference>
<dbReference type="GO" id="GO:0009653">
    <property type="term" value="P:anatomical structure morphogenesis"/>
    <property type="evidence" value="ECO:0007669"/>
    <property type="project" value="TreeGrafter"/>
</dbReference>
<evidence type="ECO:0000256" key="3">
    <source>
        <dbReference type="ARBA" id="ARBA00023180"/>
    </source>
</evidence>
<comment type="caution">
    <text evidence="4">Lacks conserved residue(s) required for the propagation of feature annotation.</text>
</comment>
<proteinExistence type="predicted"/>
<dbReference type="GeneID" id="20231884"/>
<feature type="domain" description="Laminin G" evidence="6">
    <location>
        <begin position="8"/>
        <end position="180"/>
    </location>
</feature>
<name>V4BU42_LOTGI</name>
<evidence type="ECO:0000256" key="2">
    <source>
        <dbReference type="ARBA" id="ARBA00022737"/>
    </source>
</evidence>
<dbReference type="Pfam" id="PF16184">
    <property type="entry name" value="Cadherin_3"/>
    <property type="match status" value="11"/>
</dbReference>
<gene>
    <name evidence="7" type="ORF">LOTGIDRAFT_120635</name>
</gene>
<evidence type="ECO:0000313" key="7">
    <source>
        <dbReference type="EMBL" id="ESO92529.1"/>
    </source>
</evidence>
<keyword evidence="3" id="KW-0325">Glycoprotein</keyword>
<dbReference type="OrthoDB" id="430044at2759"/>
<feature type="repeat" description="CSPG" evidence="5">
    <location>
        <begin position="1795"/>
        <end position="1887"/>
    </location>
</feature>
<evidence type="ECO:0000256" key="1">
    <source>
        <dbReference type="ARBA" id="ARBA00022729"/>
    </source>
</evidence>
<evidence type="ECO:0000259" key="6">
    <source>
        <dbReference type="PROSITE" id="PS50025"/>
    </source>
</evidence>
<feature type="non-terminal residue" evidence="7">
    <location>
        <position position="2131"/>
    </location>
</feature>
<dbReference type="EMBL" id="KB202050">
    <property type="protein sequence ID" value="ESO92529.1"/>
    <property type="molecule type" value="Genomic_DNA"/>
</dbReference>
<feature type="repeat" description="CSPG" evidence="5">
    <location>
        <begin position="1542"/>
        <end position="1638"/>
    </location>
</feature>
<dbReference type="KEGG" id="lgi:LOTGIDRAFT_120635"/>
<keyword evidence="1" id="KW-0732">Signal</keyword>
<keyword evidence="8" id="KW-1185">Reference proteome</keyword>
<sequence length="2131" mass="240633">MCLLFLFSASFYGQSYVRVPFQLSARSNQVDLDFKTPRPHGLLLLAAGSTDYFSIELSSGIIKVQIDLGSGEAILNSPPGLRLDDSQWHHLSINRTNGNLVLTIDEVITSSTVIPGKFSELNIQHGIFLGGLGTFTDAYDGTFKYFRGCLKKTFFNKYDILSTAQQMNNPVNTFEISWSCDDEFDAGSDQAITFKSDSSFVAFPPLHIREKGTFSCDLKTRSNTSVIFFNTGRRSSGLDYIGLELIRGKLKLSANKGSGVIDVFSDKKINNGHWHQVDVIISPGMLELRVDGQRNITRLYSKDNKYLNLAGHLYVGGIGVKDKSNAIRRGLESLKHDRGMHSSMKGCIRNVVINSRTYGFREVVVSRVVQPKCSFDFPCATEPCIEGSVCKELDNNEYKCLCNQNVCTKYVADVLAIDELRVEEGGEATLTTNVIDVIFDYQAYSIRESSVQFTVKVHPRFGSLEVNLRRRTNEDIFTLLDLVGGKVSYAHDGTDTRSDDVTIEMKITSYDANFPKQYQGSFMFVLPIRISPVNDPPKLVLVAGSTIQILKHTKTLFSNQIFNVDDPDSTPNKLRYMLTYINNDHGYFIRANVSKKEVTDFTQAEINSGIIWYMHRKDNTVPIRLKVSDGSLETAEAEVMLHAVDIDISIPINSGLKMALGTSAFILPGNLTAAANVQGQTIDLRYRIIQKPKYGSIQRKQHENHKWVTVETFSQRHINKHKIRYINTKKPESEYFDEFRFLVSAKESTTIENKFRITFQSVKLQLNNNKQILLASTGIGQVTSKDLEVISNSVAVESDQIIYTVAGTQSQGQIYRVPEDDATSKDSLFRDVPPISTFTQKDINNGFIYFKLTKPTFTPVNNFVKLSASFQDQQVLEMRLNWKYEPEESSIRFTNNGLQGVIEGGSKAILRDDLYLEIDGIQETKFSILSLPQFGMLILKDPRSNAVIQSNISEFTSKDISESKVYYKHDDSEHDKDSFSFMSIPLYIDEEEISGEIQEISGVFDIKMMMRNDNQPVREVDRVFHVVTNKNRPLTIKDVSFSDPDIDYDASNLKYTRRGIPNGDIVDRESGAPVYQFTQQDLIDKKLLFQHSGAEYGRAALWVTDGQFFTNSLFEIQASPPFVKIQNNTGITVKKGSFSSISSHNLSLETNIFLEPSDINVVLIEEPLYGHLRIRGKKVSEFTYDDLLSSNVKFWHDGSANQEDKFKYAIVANEAKVQGIFPIVTYLESQLQPPRITHNKILEVSEGSGAIITQNQLNVHHPDSIPTDIVYTVTTKPQYGAIYVKGILSDSDQTTFTQQDIIDDYVKYTNTRTGVLTDKMVFDVSNQFQTLRNLEFFIEIVPNILVFETEEVKVKEGGRQALQPNHFKLKGRFYQGKEVVYEIKQQPVKNEIYYEHDGSERLKDEFTVVASLSDKSKASLPHVVTVTVESVNDQAPRIIVNSVLEVWKGSVTLLTNQSLLAEDPDSFDDDIIFRVSSPTNGHIAYLDNTFREISQFTQSEVDKGLIVFVHEGDNLGEFNIQATDGVNNDQLQIFHIKAKPLVLTLVENNPLQVFPATLQPITRDVLYTTTNAKNVTKPITYTLETRPRRGKIVVLDNGVPLEVTSFTQNDVDDAKIFFKHSGNIHHWSESDSFFFEISTTYAEPLKEELIDIQISYGNINSGNIDQFLRRSPPSVREGSEITIRPEHLDISLLERRLYQFGSRVSVDFMLIGQPKYGYLEKSRRRLATTDIFTQKDINQGAIRYFHDDTDTLEDVFDIAVQIRPPDLSTTDSGIDSYDYETNFTITVTPVNDQNFKLVTTTPSVQVIQGQSVNITSDHLMTSDPDTSPSGLVYEIRTAPKYGRLVLDKDTGKSVTSFTQKDVDSDLVAFISDGTQEADSFFFRVSDGVHNHYYKKFNIYILPITVKVNSKESIYLVQSESSVYISPKSLNVSTNGERSKVWYNVTKEPEYGSIYYQESQTKYFSQSDIDESLMLYIQSDLSVGEDYFICDVYVEGVNVFLSKQRYDIRVKPLLKQGPLHAPAGSNVAITKYTLDASRLAAVTGDNPVFDITKQPEFGRIVKLSRTKKDLYSVAPIYKPVDFFTHEDVVYTKVYYKADDSAVDSAASDKFSFTLRAKNVQPASGNFIIDLQP</sequence>
<feature type="repeat" description="CSPG" evidence="5">
    <location>
        <begin position="647"/>
        <end position="744"/>
    </location>
</feature>
<dbReference type="InterPro" id="IPR039005">
    <property type="entry name" value="CSPG_rpt"/>
</dbReference>
<dbReference type="PANTHER" id="PTHR45739:SF12">
    <property type="entry name" value="CHONDROITIN SULFATE PROTEOGLYCAN 4-LIKE ISOFORM X2"/>
    <property type="match status" value="1"/>
</dbReference>
<dbReference type="PANTHER" id="PTHR45739">
    <property type="entry name" value="MATRIX PROTEIN, PUTATIVE-RELATED"/>
    <property type="match status" value="1"/>
</dbReference>
<feature type="repeat" description="CSPG" evidence="5">
    <location>
        <begin position="1435"/>
        <end position="1525"/>
    </location>
</feature>
<dbReference type="PROSITE" id="PS50025">
    <property type="entry name" value="LAM_G_DOMAIN"/>
    <property type="match status" value="2"/>
</dbReference>
<feature type="repeat" description="CSPG" evidence="5">
    <location>
        <begin position="1664"/>
        <end position="1761"/>
    </location>
</feature>
<dbReference type="SMART" id="SM00282">
    <property type="entry name" value="LamG"/>
    <property type="match status" value="2"/>
</dbReference>
<feature type="repeat" description="CSPG" evidence="5">
    <location>
        <begin position="536"/>
        <end position="630"/>
    </location>
</feature>
<protein>
    <recommendedName>
        <fullName evidence="6">Laminin G domain-containing protein</fullName>
    </recommendedName>
</protein>
<reference evidence="7 8" key="1">
    <citation type="journal article" date="2013" name="Nature">
        <title>Insights into bilaterian evolution from three spiralian genomes.</title>
        <authorList>
            <person name="Simakov O."/>
            <person name="Marletaz F."/>
            <person name="Cho S.J."/>
            <person name="Edsinger-Gonzales E."/>
            <person name="Havlak P."/>
            <person name="Hellsten U."/>
            <person name="Kuo D.H."/>
            <person name="Larsson T."/>
            <person name="Lv J."/>
            <person name="Arendt D."/>
            <person name="Savage R."/>
            <person name="Osoegawa K."/>
            <person name="de Jong P."/>
            <person name="Grimwood J."/>
            <person name="Chapman J.A."/>
            <person name="Shapiro H."/>
            <person name="Aerts A."/>
            <person name="Otillar R.P."/>
            <person name="Terry A.Y."/>
            <person name="Boore J.L."/>
            <person name="Grigoriev I.V."/>
            <person name="Lindberg D.R."/>
            <person name="Seaver E.C."/>
            <person name="Weisblat D.A."/>
            <person name="Putnam N.H."/>
            <person name="Rokhsar D.S."/>
        </authorList>
    </citation>
    <scope>NUCLEOTIDE SEQUENCE [LARGE SCALE GENOMIC DNA]</scope>
</reference>
<evidence type="ECO:0000256" key="4">
    <source>
        <dbReference type="PROSITE-ProRule" id="PRU00122"/>
    </source>
</evidence>
<keyword evidence="2" id="KW-0677">Repeat</keyword>
<dbReference type="HOGENOM" id="CLU_000473_1_0_1"/>
<dbReference type="CDD" id="cd00110">
    <property type="entry name" value="LamG"/>
    <property type="match status" value="2"/>
</dbReference>
<evidence type="ECO:0000256" key="5">
    <source>
        <dbReference type="PROSITE-ProRule" id="PRU01201"/>
    </source>
</evidence>
<dbReference type="OMA" id="QCKVIPL"/>
<organism evidence="7 8">
    <name type="scientific">Lottia gigantea</name>
    <name type="common">Giant owl limpet</name>
    <dbReference type="NCBI Taxonomy" id="225164"/>
    <lineage>
        <taxon>Eukaryota</taxon>
        <taxon>Metazoa</taxon>
        <taxon>Spiralia</taxon>
        <taxon>Lophotrochozoa</taxon>
        <taxon>Mollusca</taxon>
        <taxon>Gastropoda</taxon>
        <taxon>Patellogastropoda</taxon>
        <taxon>Lottioidea</taxon>
        <taxon>Lottiidae</taxon>
        <taxon>Lottia</taxon>
    </lineage>
</organism>
<dbReference type="InterPro" id="IPR001791">
    <property type="entry name" value="Laminin_G"/>
</dbReference>
<dbReference type="Gene3D" id="2.60.120.200">
    <property type="match status" value="2"/>
</dbReference>
<dbReference type="PROSITE" id="PS51854">
    <property type="entry name" value="CSPG"/>
    <property type="match status" value="10"/>
</dbReference>
<dbReference type="InterPro" id="IPR013320">
    <property type="entry name" value="ConA-like_dom_sf"/>
</dbReference>
<dbReference type="CTD" id="20231884"/>
<dbReference type="Proteomes" id="UP000030746">
    <property type="component" value="Unassembled WGS sequence"/>
</dbReference>
<evidence type="ECO:0000313" key="8">
    <source>
        <dbReference type="Proteomes" id="UP000030746"/>
    </source>
</evidence>
<feature type="domain" description="Laminin G" evidence="6">
    <location>
        <begin position="190"/>
        <end position="373"/>
    </location>
</feature>
<feature type="repeat" description="CSPG" evidence="5">
    <location>
        <begin position="1122"/>
        <end position="1211"/>
    </location>
</feature>
<dbReference type="STRING" id="225164.V4BU42"/>
<accession>V4BU42</accession>
<feature type="repeat" description="CSPG" evidence="5">
    <location>
        <begin position="889"/>
        <end position="984"/>
    </location>
</feature>
<dbReference type="RefSeq" id="XP_009056672.1">
    <property type="nucleotide sequence ID" value="XM_009058424.1"/>
</dbReference>
<feature type="repeat" description="CSPG" evidence="5">
    <location>
        <begin position="411"/>
        <end position="506"/>
    </location>
</feature>